<keyword evidence="1 6" id="KW-1277">Toxin-antitoxin system</keyword>
<sequence>MIYLDSCALVKLVITEKETAALRERLDDHLEEVLTSELALTEVLRVVRRSCYNAQRQLSVDQAELDKRLTTAANLLDWIDRIVVDTDTFLRAGMYADDPHVGSLDAIHLVCALEAGPELRAFITYDKALAHAATLAGLPVEQPA</sequence>
<evidence type="ECO:0000313" key="8">
    <source>
        <dbReference type="EMBL" id="NYI88796.1"/>
    </source>
</evidence>
<dbReference type="SUPFAM" id="SSF88723">
    <property type="entry name" value="PIN domain-like"/>
    <property type="match status" value="1"/>
</dbReference>
<dbReference type="Proteomes" id="UP000549616">
    <property type="component" value="Unassembled WGS sequence"/>
</dbReference>
<proteinExistence type="inferred from homology"/>
<dbReference type="Gene3D" id="3.40.50.1010">
    <property type="entry name" value="5'-nuclease"/>
    <property type="match status" value="1"/>
</dbReference>
<dbReference type="GO" id="GO:0004540">
    <property type="term" value="F:RNA nuclease activity"/>
    <property type="evidence" value="ECO:0007669"/>
    <property type="project" value="InterPro"/>
</dbReference>
<dbReference type="InterPro" id="IPR029060">
    <property type="entry name" value="PIN-like_dom_sf"/>
</dbReference>
<evidence type="ECO:0000256" key="4">
    <source>
        <dbReference type="ARBA" id="ARBA00022801"/>
    </source>
</evidence>
<dbReference type="EC" id="3.1.-.-" evidence="6"/>
<comment type="caution">
    <text evidence="8">The sequence shown here is derived from an EMBL/GenBank/DDBJ whole genome shotgun (WGS) entry which is preliminary data.</text>
</comment>
<keyword evidence="9" id="KW-1185">Reference proteome</keyword>
<keyword evidence="5 6" id="KW-0460">Magnesium</keyword>
<evidence type="ECO:0000259" key="7">
    <source>
        <dbReference type="Pfam" id="PF01850"/>
    </source>
</evidence>
<evidence type="ECO:0000256" key="3">
    <source>
        <dbReference type="ARBA" id="ARBA00022723"/>
    </source>
</evidence>
<organism evidence="8 9">
    <name type="scientific">Amycolatopsis endophytica</name>
    <dbReference type="NCBI Taxonomy" id="860233"/>
    <lineage>
        <taxon>Bacteria</taxon>
        <taxon>Bacillati</taxon>
        <taxon>Actinomycetota</taxon>
        <taxon>Actinomycetes</taxon>
        <taxon>Pseudonocardiales</taxon>
        <taxon>Pseudonocardiaceae</taxon>
        <taxon>Amycolatopsis</taxon>
    </lineage>
</organism>
<evidence type="ECO:0000256" key="5">
    <source>
        <dbReference type="ARBA" id="ARBA00022842"/>
    </source>
</evidence>
<comment type="cofactor">
    <cofactor evidence="6">
        <name>Mg(2+)</name>
        <dbReference type="ChEBI" id="CHEBI:18420"/>
    </cofactor>
</comment>
<evidence type="ECO:0000313" key="9">
    <source>
        <dbReference type="Proteomes" id="UP000549616"/>
    </source>
</evidence>
<comment type="similarity">
    <text evidence="6">Belongs to the PINc/VapC protein family.</text>
</comment>
<evidence type="ECO:0000256" key="2">
    <source>
        <dbReference type="ARBA" id="ARBA00022722"/>
    </source>
</evidence>
<name>A0A853B2B0_9PSEU</name>
<feature type="domain" description="PIN" evidence="7">
    <location>
        <begin position="2"/>
        <end position="133"/>
    </location>
</feature>
<dbReference type="InterPro" id="IPR002716">
    <property type="entry name" value="PIN_dom"/>
</dbReference>
<feature type="binding site" evidence="6">
    <location>
        <position position="5"/>
    </location>
    <ligand>
        <name>Mg(2+)</name>
        <dbReference type="ChEBI" id="CHEBI:18420"/>
    </ligand>
</feature>
<keyword evidence="3 6" id="KW-0479">Metal-binding</keyword>
<accession>A0A853B2B0</accession>
<dbReference type="AlphaFoldDB" id="A0A853B2B0"/>
<evidence type="ECO:0000256" key="1">
    <source>
        <dbReference type="ARBA" id="ARBA00022649"/>
    </source>
</evidence>
<dbReference type="GO" id="GO:0090729">
    <property type="term" value="F:toxin activity"/>
    <property type="evidence" value="ECO:0007669"/>
    <property type="project" value="UniProtKB-KW"/>
</dbReference>
<dbReference type="GO" id="GO:0000287">
    <property type="term" value="F:magnesium ion binding"/>
    <property type="evidence" value="ECO:0007669"/>
    <property type="project" value="UniProtKB-UniRule"/>
</dbReference>
<feature type="binding site" evidence="6">
    <location>
        <position position="105"/>
    </location>
    <ligand>
        <name>Mg(2+)</name>
        <dbReference type="ChEBI" id="CHEBI:18420"/>
    </ligand>
</feature>
<dbReference type="InterPro" id="IPR022907">
    <property type="entry name" value="VapC_family"/>
</dbReference>
<keyword evidence="4 6" id="KW-0378">Hydrolase</keyword>
<keyword evidence="2 6" id="KW-0540">Nuclease</keyword>
<dbReference type="RefSeq" id="WP_179772982.1">
    <property type="nucleotide sequence ID" value="NZ_JACCFK010000001.1"/>
</dbReference>
<dbReference type="CDD" id="cd09874">
    <property type="entry name" value="PIN_MT3492-like"/>
    <property type="match status" value="1"/>
</dbReference>
<dbReference type="Pfam" id="PF01850">
    <property type="entry name" value="PIN"/>
    <property type="match status" value="1"/>
</dbReference>
<comment type="function">
    <text evidence="6">Toxic component of a toxin-antitoxin (TA) system. An RNase.</text>
</comment>
<keyword evidence="6" id="KW-0800">Toxin</keyword>
<dbReference type="EMBL" id="JACCFK010000001">
    <property type="protein sequence ID" value="NYI88796.1"/>
    <property type="molecule type" value="Genomic_DNA"/>
</dbReference>
<dbReference type="GO" id="GO:0016787">
    <property type="term" value="F:hydrolase activity"/>
    <property type="evidence" value="ECO:0007669"/>
    <property type="project" value="UniProtKB-KW"/>
</dbReference>
<evidence type="ECO:0000256" key="6">
    <source>
        <dbReference type="HAMAP-Rule" id="MF_00265"/>
    </source>
</evidence>
<reference evidence="8 9" key="1">
    <citation type="submission" date="2020-07" db="EMBL/GenBank/DDBJ databases">
        <title>Sequencing the genomes of 1000 actinobacteria strains.</title>
        <authorList>
            <person name="Klenk H.-P."/>
        </authorList>
    </citation>
    <scope>NUCLEOTIDE SEQUENCE [LARGE SCALE GENOMIC DNA]</scope>
    <source>
        <strain evidence="8 9">DSM 104006</strain>
    </source>
</reference>
<protein>
    <recommendedName>
        <fullName evidence="6">Ribonuclease VapC</fullName>
        <shortName evidence="6">RNase VapC</shortName>
        <ecNumber evidence="6">3.1.-.-</ecNumber>
    </recommendedName>
    <alternativeName>
        <fullName evidence="6">Toxin VapC</fullName>
    </alternativeName>
</protein>
<dbReference type="HAMAP" id="MF_00265">
    <property type="entry name" value="VapC_Nob1"/>
    <property type="match status" value="1"/>
</dbReference>
<gene>
    <name evidence="6" type="primary">vapC</name>
    <name evidence="8" type="ORF">HNR02_002119</name>
</gene>